<dbReference type="Pfam" id="PF10127">
    <property type="entry name" value="RlaP"/>
    <property type="match status" value="1"/>
</dbReference>
<dbReference type="EMBL" id="AODL01000012">
    <property type="protein sequence ID" value="EUJ44466.1"/>
    <property type="molecule type" value="Genomic_DNA"/>
</dbReference>
<keyword evidence="1" id="KW-0808">Transferase</keyword>
<dbReference type="InterPro" id="IPR018775">
    <property type="entry name" value="RlaP"/>
</dbReference>
<organism evidence="1 2">
    <name type="scientific">Listeria riparia FSL S10-1204</name>
    <dbReference type="NCBI Taxonomy" id="1265816"/>
    <lineage>
        <taxon>Bacteria</taxon>
        <taxon>Bacillati</taxon>
        <taxon>Bacillota</taxon>
        <taxon>Bacilli</taxon>
        <taxon>Bacillales</taxon>
        <taxon>Listeriaceae</taxon>
        <taxon>Listeria</taxon>
    </lineage>
</organism>
<sequence>MASFGIMFASEQVKDVRKMDKYKTAIMSSEYDFLRANTDLENIAYLVASGSHGYGTNITTSDLDLRGFLLEDEHYLLGLQTFEQFEEKKTDTVIFGAKKFIKLCAQSNPNVLELLGVDEEEILVCSDAGRIVRDNIDLFLSKRVEKTFGNYAKAQLKRLQNALVRNDDASVEKEALVLERLNSQIGQLGDKYSDLGSTGLNLRLENNEIVMDLSLQGYPLREFNSIYKDLQGIVRTFDTTRKDNFQKELPQLYKHAMHLVRMLVTGRDILEGKGVITKRRTEHDLLMAIRSGEMTFNEIFECVAVLQSEFDRAAKETALPEQVDMQKIEELLISLYK</sequence>
<accession>W7DAD1</accession>
<comment type="caution">
    <text evidence="1">The sequence shown here is derived from an EMBL/GenBank/DDBJ whole genome shotgun (WGS) entry which is preliminary data.</text>
</comment>
<proteinExistence type="predicted"/>
<dbReference type="PANTHER" id="PTHR34817:SF1">
    <property type="entry name" value="NUCLEOTIDYLTRANSFERASE"/>
    <property type="match status" value="1"/>
</dbReference>
<keyword evidence="2" id="KW-1185">Reference proteome</keyword>
<evidence type="ECO:0000313" key="1">
    <source>
        <dbReference type="EMBL" id="EUJ44466.1"/>
    </source>
</evidence>
<dbReference type="AlphaFoldDB" id="W7DAD1"/>
<dbReference type="Proteomes" id="UP000019248">
    <property type="component" value="Unassembled WGS sequence"/>
</dbReference>
<reference evidence="1 2" key="1">
    <citation type="journal article" date="2014" name="Int. J. Syst. Evol. Microbiol.">
        <title>Listeria floridensis sp. nov., Listeria aquatica sp. nov., Listeria cornellensis sp. nov., Listeria riparia sp. nov. and Listeria grandensis sp. nov., from agricultural and natural environments.</title>
        <authorList>
            <person name="den Bakker H.C."/>
            <person name="Warchocki S."/>
            <person name="Wright E.M."/>
            <person name="Allred A.F."/>
            <person name="Ahlstrom C."/>
            <person name="Manuel C.S."/>
            <person name="Stasiewicz M.J."/>
            <person name="Burrell A."/>
            <person name="Roof S."/>
            <person name="Strawn L."/>
            <person name="Fortes E.D."/>
            <person name="Nightingale K.K."/>
            <person name="Kephart D."/>
            <person name="Wiedmann M."/>
        </authorList>
    </citation>
    <scope>NUCLEOTIDE SEQUENCE [LARGE SCALE GENOMIC DNA]</scope>
    <source>
        <strain evidence="1 2">FSL S10-1204</strain>
    </source>
</reference>
<dbReference type="PATRIC" id="fig|1265816.5.peg.1952"/>
<dbReference type="PANTHER" id="PTHR34817">
    <property type="entry name" value="NUCLEOTIDYLTRANSFERASE"/>
    <property type="match status" value="1"/>
</dbReference>
<evidence type="ECO:0000313" key="2">
    <source>
        <dbReference type="Proteomes" id="UP000019248"/>
    </source>
</evidence>
<name>W7DAD1_9LIST</name>
<gene>
    <name evidence="1" type="ORF">PRIP_09857</name>
</gene>
<protein>
    <submittedName>
        <fullName evidence="1">Nucleotidyltransferase</fullName>
    </submittedName>
</protein>
<dbReference type="GO" id="GO:0016740">
    <property type="term" value="F:transferase activity"/>
    <property type="evidence" value="ECO:0007669"/>
    <property type="project" value="UniProtKB-KW"/>
</dbReference>